<comment type="caution">
    <text evidence="2">The sequence shown here is derived from an EMBL/GenBank/DDBJ whole genome shotgun (WGS) entry which is preliminary data.</text>
</comment>
<dbReference type="SUPFAM" id="SSF51556">
    <property type="entry name" value="Metallo-dependent hydrolases"/>
    <property type="match status" value="1"/>
</dbReference>
<dbReference type="AlphaFoldDB" id="A0AA38HG85"/>
<dbReference type="InterPro" id="IPR032466">
    <property type="entry name" value="Metal_Hydrolase"/>
</dbReference>
<dbReference type="InterPro" id="IPR006680">
    <property type="entry name" value="Amidohydro-rel"/>
</dbReference>
<dbReference type="InterPro" id="IPR057744">
    <property type="entry name" value="OTAase-like"/>
</dbReference>
<name>A0AA38HG85_9TREE</name>
<dbReference type="GeneID" id="77725248"/>
<keyword evidence="3" id="KW-1185">Reference proteome</keyword>
<dbReference type="Gene3D" id="2.30.40.10">
    <property type="entry name" value="Urease, subunit C, domain 1"/>
    <property type="match status" value="1"/>
</dbReference>
<dbReference type="Pfam" id="PF01979">
    <property type="entry name" value="Amidohydro_1"/>
    <property type="match status" value="1"/>
</dbReference>
<reference evidence="2" key="1">
    <citation type="journal article" date="2022" name="G3 (Bethesda)">
        <title>High quality genome of the basidiomycete yeast Dioszegia hungarica PDD-24b-2 isolated from cloud water.</title>
        <authorList>
            <person name="Jarrige D."/>
            <person name="Haridas S."/>
            <person name="Bleykasten-Grosshans C."/>
            <person name="Joly M."/>
            <person name="Nadalig T."/>
            <person name="Sancelme M."/>
            <person name="Vuilleumier S."/>
            <person name="Grigoriev I.V."/>
            <person name="Amato P."/>
            <person name="Bringel F."/>
        </authorList>
    </citation>
    <scope>NUCLEOTIDE SEQUENCE</scope>
    <source>
        <strain evidence="2">PDD-24b-2</strain>
    </source>
</reference>
<dbReference type="SUPFAM" id="SSF51338">
    <property type="entry name" value="Composite domain of metallo-dependent hydrolases"/>
    <property type="match status" value="1"/>
</dbReference>
<dbReference type="RefSeq" id="XP_052948856.1">
    <property type="nucleotide sequence ID" value="XM_053086047.1"/>
</dbReference>
<feature type="domain" description="Amidohydrolase-related" evidence="1">
    <location>
        <begin position="52"/>
        <end position="410"/>
    </location>
</feature>
<dbReference type="Proteomes" id="UP001164286">
    <property type="component" value="Unassembled WGS sequence"/>
</dbReference>
<dbReference type="InterPro" id="IPR051781">
    <property type="entry name" value="Metallo-dep_Hydrolase"/>
</dbReference>
<evidence type="ECO:0000259" key="1">
    <source>
        <dbReference type="Pfam" id="PF01979"/>
    </source>
</evidence>
<dbReference type="Gene3D" id="3.20.20.140">
    <property type="entry name" value="Metal-dependent hydrolases"/>
    <property type="match status" value="1"/>
</dbReference>
<evidence type="ECO:0000313" key="3">
    <source>
        <dbReference type="Proteomes" id="UP001164286"/>
    </source>
</evidence>
<protein>
    <recommendedName>
        <fullName evidence="1">Amidohydrolase-related domain-containing protein</fullName>
    </recommendedName>
</protein>
<dbReference type="EMBL" id="JAKWFO010000001">
    <property type="protein sequence ID" value="KAI9639079.1"/>
    <property type="molecule type" value="Genomic_DNA"/>
</dbReference>
<dbReference type="CDD" id="cd01299">
    <property type="entry name" value="Met_dep_hydrolase_A"/>
    <property type="match status" value="1"/>
</dbReference>
<feature type="non-terminal residue" evidence="2">
    <location>
        <position position="1"/>
    </location>
</feature>
<dbReference type="PANTHER" id="PTHR43135:SF3">
    <property type="entry name" value="ALPHA-D-RIBOSE 1-METHYLPHOSPHONATE 5-TRIPHOSPHATE DIPHOSPHATASE"/>
    <property type="match status" value="1"/>
</dbReference>
<accession>A0AA38HG85</accession>
<sequence length="430" mass="46191">DANVVDAATNTVRKGVTVVIENGVFTQVIDSESVTNFTPPDEARTIEMKGLYLCPGLIDCHVHINFSDGRPATGFVDHKLRATYTLKSMLARGFTTVRDVGGADVFQKEAVDQWLTPGPRLFQGGNILSQTGGHGDFRPREAPAHSLCCAPDIDFCTLADGVDGVTLATREMIRKGAQHIKICTSGGVSSPTGESTACSMLMLDKLEGVQFTNEEIQAIVGVTKDMRATLVTAHAYTSEAVRRAVDNGVRGIEHGNLIDRDTAKLLASTGTFLTPTLMISTVKGRAPWNETLPGYMREKNAMVRDAGRRAIQIAEEEGVCVCFGTDLTNGTGYLQSEEFTQRHALVPSHRVIAHATVNGAKQLDDPKLGIIKEGAYGDCLVLVANPLEDCRVLDSGKEGIWGVIKEGRVVVARKEIADQVAVDVVLGVGE</sequence>
<gene>
    <name evidence="2" type="ORF">MKK02DRAFT_19164</name>
</gene>
<dbReference type="GO" id="GO:0016810">
    <property type="term" value="F:hydrolase activity, acting on carbon-nitrogen (but not peptide) bonds"/>
    <property type="evidence" value="ECO:0007669"/>
    <property type="project" value="InterPro"/>
</dbReference>
<proteinExistence type="predicted"/>
<evidence type="ECO:0000313" key="2">
    <source>
        <dbReference type="EMBL" id="KAI9639079.1"/>
    </source>
</evidence>
<organism evidence="2 3">
    <name type="scientific">Dioszegia hungarica</name>
    <dbReference type="NCBI Taxonomy" id="4972"/>
    <lineage>
        <taxon>Eukaryota</taxon>
        <taxon>Fungi</taxon>
        <taxon>Dikarya</taxon>
        <taxon>Basidiomycota</taxon>
        <taxon>Agaricomycotina</taxon>
        <taxon>Tremellomycetes</taxon>
        <taxon>Tremellales</taxon>
        <taxon>Bulleribasidiaceae</taxon>
        <taxon>Dioszegia</taxon>
    </lineage>
</organism>
<dbReference type="PANTHER" id="PTHR43135">
    <property type="entry name" value="ALPHA-D-RIBOSE 1-METHYLPHOSPHONATE 5-TRIPHOSPHATE DIPHOSPHATASE"/>
    <property type="match status" value="1"/>
</dbReference>
<dbReference type="InterPro" id="IPR011059">
    <property type="entry name" value="Metal-dep_hydrolase_composite"/>
</dbReference>